<reference evidence="1" key="1">
    <citation type="submission" date="2007-11" db="EMBL/GenBank/DDBJ databases">
        <authorList>
            <person name="Fulton L."/>
            <person name="Clifton S."/>
            <person name="Fulton B."/>
            <person name="Xu J."/>
            <person name="Minx P."/>
            <person name="Pepin K.H."/>
            <person name="Johnson M."/>
            <person name="Thiruvilangam P."/>
            <person name="Bhonagiri V."/>
            <person name="Nash W.E."/>
            <person name="Mardis E.R."/>
            <person name="Wilson R.K."/>
        </authorList>
    </citation>
    <scope>NUCLEOTIDE SEQUENCE [LARGE SCALE GENOMIC DNA]</scope>
    <source>
        <strain evidence="1">DSM 17241</strain>
    </source>
</reference>
<evidence type="ECO:0000313" key="2">
    <source>
        <dbReference type="Proteomes" id="UP000003803"/>
    </source>
</evidence>
<dbReference type="EMBL" id="ABGD02000013">
    <property type="protein sequence ID" value="EDS11531.1"/>
    <property type="molecule type" value="Genomic_DNA"/>
</dbReference>
<gene>
    <name evidence="1" type="ORF">ANACOL_01737</name>
</gene>
<proteinExistence type="predicted"/>
<accession>B0PAD9</accession>
<reference evidence="1" key="2">
    <citation type="submission" date="2013-09" db="EMBL/GenBank/DDBJ databases">
        <title>Draft genome sequence of Anaerotruncus colihominis(DSM 17241).</title>
        <authorList>
            <person name="Sudarsanam P."/>
            <person name="Ley R."/>
            <person name="Guruge J."/>
            <person name="Turnbaugh P.J."/>
            <person name="Mahowald M."/>
            <person name="Liep D."/>
            <person name="Gordon J."/>
        </authorList>
    </citation>
    <scope>NUCLEOTIDE SEQUENCE</scope>
    <source>
        <strain evidence="1">DSM 17241</strain>
    </source>
</reference>
<dbReference type="HOGENOM" id="CLU_2821650_0_0_9"/>
<evidence type="ECO:0000313" key="1">
    <source>
        <dbReference type="EMBL" id="EDS11531.1"/>
    </source>
</evidence>
<keyword evidence="2" id="KW-1185">Reference proteome</keyword>
<sequence>MDFANAQPPLLFLKLRLAALYTAKRLPDRPGLPVCGLPRLWRQTVPAEKARPAPTLKGGAGRAFLS</sequence>
<organism evidence="1 2">
    <name type="scientific">Anaerotruncus colihominis DSM 17241</name>
    <dbReference type="NCBI Taxonomy" id="445972"/>
    <lineage>
        <taxon>Bacteria</taxon>
        <taxon>Bacillati</taxon>
        <taxon>Bacillota</taxon>
        <taxon>Clostridia</taxon>
        <taxon>Eubacteriales</taxon>
        <taxon>Oscillospiraceae</taxon>
        <taxon>Anaerotruncus</taxon>
    </lineage>
</organism>
<dbReference type="AlphaFoldDB" id="B0PAD9"/>
<name>B0PAD9_9FIRM</name>
<dbReference type="Proteomes" id="UP000003803">
    <property type="component" value="Unassembled WGS sequence"/>
</dbReference>
<comment type="caution">
    <text evidence="1">The sequence shown here is derived from an EMBL/GenBank/DDBJ whole genome shotgun (WGS) entry which is preliminary data.</text>
</comment>
<protein>
    <submittedName>
        <fullName evidence="1">Uncharacterized protein</fullName>
    </submittedName>
</protein>